<dbReference type="EMBL" id="BMAU01021076">
    <property type="protein sequence ID" value="GFX89663.1"/>
    <property type="molecule type" value="Genomic_DNA"/>
</dbReference>
<evidence type="ECO:0000313" key="1">
    <source>
        <dbReference type="EMBL" id="GFX89663.1"/>
    </source>
</evidence>
<proteinExistence type="predicted"/>
<comment type="caution">
    <text evidence="1">The sequence shown here is derived from an EMBL/GenBank/DDBJ whole genome shotgun (WGS) entry which is preliminary data.</text>
</comment>
<protein>
    <submittedName>
        <fullName evidence="1">Uncharacterized protein</fullName>
    </submittedName>
</protein>
<gene>
    <name evidence="1" type="ORF">TNCV_3710951</name>
</gene>
<reference evidence="1" key="1">
    <citation type="submission" date="2020-08" db="EMBL/GenBank/DDBJ databases">
        <title>Multicomponent nature underlies the extraordinary mechanical properties of spider dragline silk.</title>
        <authorList>
            <person name="Kono N."/>
            <person name="Nakamura H."/>
            <person name="Mori M."/>
            <person name="Yoshida Y."/>
            <person name="Ohtoshi R."/>
            <person name="Malay A.D."/>
            <person name="Moran D.A.P."/>
            <person name="Tomita M."/>
            <person name="Numata K."/>
            <person name="Arakawa K."/>
        </authorList>
    </citation>
    <scope>NUCLEOTIDE SEQUENCE</scope>
</reference>
<keyword evidence="2" id="KW-1185">Reference proteome</keyword>
<dbReference type="Proteomes" id="UP000887159">
    <property type="component" value="Unassembled WGS sequence"/>
</dbReference>
<accession>A0A8X6R765</accession>
<name>A0A8X6R765_TRICX</name>
<dbReference type="AlphaFoldDB" id="A0A8X6R765"/>
<organism evidence="1 2">
    <name type="scientific">Trichonephila clavipes</name>
    <name type="common">Golden silk orbweaver</name>
    <name type="synonym">Nephila clavipes</name>
    <dbReference type="NCBI Taxonomy" id="2585209"/>
    <lineage>
        <taxon>Eukaryota</taxon>
        <taxon>Metazoa</taxon>
        <taxon>Ecdysozoa</taxon>
        <taxon>Arthropoda</taxon>
        <taxon>Chelicerata</taxon>
        <taxon>Arachnida</taxon>
        <taxon>Araneae</taxon>
        <taxon>Araneomorphae</taxon>
        <taxon>Entelegynae</taxon>
        <taxon>Araneoidea</taxon>
        <taxon>Nephilidae</taxon>
        <taxon>Trichonephila</taxon>
    </lineage>
</organism>
<evidence type="ECO:0000313" key="2">
    <source>
        <dbReference type="Proteomes" id="UP000887159"/>
    </source>
</evidence>
<sequence length="245" mass="27994">MVKTDDQIKQVPIVEKPLEIDQSETKLGKGQNQALKDLFNSFKGLFSNPPGLTYVLYHEIDTEEQGPVVSKLYREQLVQEQREDPELGHIYRYLEIPDDGSVNPEGKRGVLATGCNDWKNSFALASQHERSDVHMTNVLTFLLRKGANTVQNAVQSQYDKEVKYCEFTDVLSKRDLQEILKEVKLAHYSIDPTPDASDTDQLAVVLRYVSIKKACADEHLVRGLSLYEYEFQVWKKQPSTCLKNL</sequence>